<protein>
    <submittedName>
        <fullName evidence="8">SigB/SigF/SigG family RNA polymerase sigma factor</fullName>
    </submittedName>
</protein>
<dbReference type="InterPro" id="IPR000943">
    <property type="entry name" value="RNA_pol_sigma70"/>
</dbReference>
<keyword evidence="2" id="KW-0731">Sigma factor</keyword>
<evidence type="ECO:0000259" key="6">
    <source>
        <dbReference type="Pfam" id="PF04542"/>
    </source>
</evidence>
<dbReference type="GO" id="GO:0006352">
    <property type="term" value="P:DNA-templated transcription initiation"/>
    <property type="evidence" value="ECO:0007669"/>
    <property type="project" value="InterPro"/>
</dbReference>
<dbReference type="InterPro" id="IPR014284">
    <property type="entry name" value="RNA_pol_sigma-70_dom"/>
</dbReference>
<dbReference type="PANTHER" id="PTHR30385">
    <property type="entry name" value="SIGMA FACTOR F FLAGELLAR"/>
    <property type="match status" value="1"/>
</dbReference>
<dbReference type="GO" id="GO:0003677">
    <property type="term" value="F:DNA binding"/>
    <property type="evidence" value="ECO:0007669"/>
    <property type="project" value="UniProtKB-KW"/>
</dbReference>
<dbReference type="NCBIfam" id="TIGR02980">
    <property type="entry name" value="SigBFG"/>
    <property type="match status" value="1"/>
</dbReference>
<keyword evidence="3" id="KW-0238">DNA-binding</keyword>
<dbReference type="InterPro" id="IPR013324">
    <property type="entry name" value="RNA_pol_sigma_r3/r4-like"/>
</dbReference>
<dbReference type="Gene3D" id="1.10.10.10">
    <property type="entry name" value="Winged helix-like DNA-binding domain superfamily/Winged helix DNA-binding domain"/>
    <property type="match status" value="2"/>
</dbReference>
<dbReference type="Pfam" id="PF04542">
    <property type="entry name" value="Sigma70_r2"/>
    <property type="match status" value="1"/>
</dbReference>
<dbReference type="AlphaFoldDB" id="A0A4R5A3L7"/>
<gene>
    <name evidence="8" type="ORF">E1262_25075</name>
</gene>
<keyword evidence="1" id="KW-0805">Transcription regulation</keyword>
<dbReference type="InterPro" id="IPR014322">
    <property type="entry name" value="RNA_pol_sigma-B/F/G"/>
</dbReference>
<accession>A0A4R5A3L7</accession>
<dbReference type="CDD" id="cd06171">
    <property type="entry name" value="Sigma70_r4"/>
    <property type="match status" value="1"/>
</dbReference>
<keyword evidence="9" id="KW-1185">Reference proteome</keyword>
<evidence type="ECO:0000256" key="2">
    <source>
        <dbReference type="ARBA" id="ARBA00023082"/>
    </source>
</evidence>
<evidence type="ECO:0000259" key="7">
    <source>
        <dbReference type="Pfam" id="PF04545"/>
    </source>
</evidence>
<dbReference type="PRINTS" id="PR00046">
    <property type="entry name" value="SIGMA70FCT"/>
</dbReference>
<dbReference type="Pfam" id="PF04539">
    <property type="entry name" value="Sigma70_r3"/>
    <property type="match status" value="1"/>
</dbReference>
<dbReference type="InterPro" id="IPR007627">
    <property type="entry name" value="RNA_pol_sigma70_r2"/>
</dbReference>
<evidence type="ECO:0000256" key="1">
    <source>
        <dbReference type="ARBA" id="ARBA00023015"/>
    </source>
</evidence>
<feature type="domain" description="RNA polymerase sigma-70 region 4" evidence="7">
    <location>
        <begin position="238"/>
        <end position="283"/>
    </location>
</feature>
<feature type="domain" description="RNA polymerase sigma-70 region 3" evidence="5">
    <location>
        <begin position="152"/>
        <end position="215"/>
    </location>
</feature>
<dbReference type="InterPro" id="IPR007630">
    <property type="entry name" value="RNA_pol_sigma70_r4"/>
</dbReference>
<comment type="caution">
    <text evidence="8">The sequence shown here is derived from an EMBL/GenBank/DDBJ whole genome shotgun (WGS) entry which is preliminary data.</text>
</comment>
<evidence type="ECO:0000256" key="4">
    <source>
        <dbReference type="ARBA" id="ARBA00023163"/>
    </source>
</evidence>
<evidence type="ECO:0000256" key="3">
    <source>
        <dbReference type="ARBA" id="ARBA00023125"/>
    </source>
</evidence>
<keyword evidence="4" id="KW-0804">Transcription</keyword>
<organism evidence="8 9">
    <name type="scientific">Jiangella aurantiaca</name>
    <dbReference type="NCBI Taxonomy" id="2530373"/>
    <lineage>
        <taxon>Bacteria</taxon>
        <taxon>Bacillati</taxon>
        <taxon>Actinomycetota</taxon>
        <taxon>Actinomycetes</taxon>
        <taxon>Jiangellales</taxon>
        <taxon>Jiangellaceae</taxon>
        <taxon>Jiangella</taxon>
    </lineage>
</organism>
<evidence type="ECO:0000313" key="9">
    <source>
        <dbReference type="Proteomes" id="UP000295217"/>
    </source>
</evidence>
<dbReference type="SUPFAM" id="SSF88659">
    <property type="entry name" value="Sigma3 and sigma4 domains of RNA polymerase sigma factors"/>
    <property type="match status" value="2"/>
</dbReference>
<evidence type="ECO:0000259" key="5">
    <source>
        <dbReference type="Pfam" id="PF04539"/>
    </source>
</evidence>
<name>A0A4R5A3L7_9ACTN</name>
<dbReference type="SUPFAM" id="SSF88946">
    <property type="entry name" value="Sigma2 domain of RNA polymerase sigma factors"/>
    <property type="match status" value="1"/>
</dbReference>
<dbReference type="InterPro" id="IPR007624">
    <property type="entry name" value="RNA_pol_sigma70_r3"/>
</dbReference>
<dbReference type="InterPro" id="IPR036388">
    <property type="entry name" value="WH-like_DNA-bd_sf"/>
</dbReference>
<dbReference type="Gene3D" id="1.20.120.1810">
    <property type="match status" value="1"/>
</dbReference>
<sequence>MTCFGGETWSSNRHCPSDLEVKAVTHVNTVLDDHPYERQHRARERRTRDLYRRAADARGAERRRLIDEVVVLHLGLAEAIARRYYRRGLDSDDVLQVANLGLVNAATRFDPARGKDFVSFAVPTISGEIKRHFRDHGWAVRPPRRVQELQAEVSVATAELAQEQGATPTPADVADRLGVEIDDVREAGASHECFSPASIDYRGADGEETSLADTLGEEDSGFERAEAVVALERACRDLDRRDRRILYLRFFRGRTQEEIGDELGVTQMQVSRLLARIMRQLRAKLGTLQPAPGR</sequence>
<dbReference type="PANTHER" id="PTHR30385:SF4">
    <property type="entry name" value="RNA POLYMERASE SIGMA-E FACTOR"/>
    <property type="match status" value="1"/>
</dbReference>
<dbReference type="Proteomes" id="UP000295217">
    <property type="component" value="Unassembled WGS sequence"/>
</dbReference>
<evidence type="ECO:0000313" key="8">
    <source>
        <dbReference type="EMBL" id="TDD65456.1"/>
    </source>
</evidence>
<reference evidence="8 9" key="1">
    <citation type="submission" date="2019-02" db="EMBL/GenBank/DDBJ databases">
        <title>Draft genome sequences of novel Actinobacteria.</title>
        <authorList>
            <person name="Sahin N."/>
            <person name="Ay H."/>
            <person name="Saygin H."/>
        </authorList>
    </citation>
    <scope>NUCLEOTIDE SEQUENCE [LARGE SCALE GENOMIC DNA]</scope>
    <source>
        <strain evidence="8 9">8K307</strain>
    </source>
</reference>
<proteinExistence type="predicted"/>
<dbReference type="EMBL" id="SMLB01000051">
    <property type="protein sequence ID" value="TDD65456.1"/>
    <property type="molecule type" value="Genomic_DNA"/>
</dbReference>
<dbReference type="OrthoDB" id="9799825at2"/>
<dbReference type="NCBIfam" id="TIGR02937">
    <property type="entry name" value="sigma70-ECF"/>
    <property type="match status" value="1"/>
</dbReference>
<dbReference type="Pfam" id="PF04545">
    <property type="entry name" value="Sigma70_r4"/>
    <property type="match status" value="1"/>
</dbReference>
<dbReference type="InterPro" id="IPR013325">
    <property type="entry name" value="RNA_pol_sigma_r2"/>
</dbReference>
<feature type="domain" description="RNA polymerase sigma-70 region 2" evidence="6">
    <location>
        <begin position="72"/>
        <end position="138"/>
    </location>
</feature>
<dbReference type="GO" id="GO:0016987">
    <property type="term" value="F:sigma factor activity"/>
    <property type="evidence" value="ECO:0007669"/>
    <property type="project" value="UniProtKB-KW"/>
</dbReference>